<evidence type="ECO:0000313" key="3">
    <source>
        <dbReference type="Proteomes" id="UP000298246"/>
    </source>
</evidence>
<keyword evidence="3" id="KW-1185">Reference proteome</keyword>
<sequence>MPNNADHATKQSLELENDAADCLAKKGYEVEQNPRIQKSDGIDPNRDPDFRVEGKIFDCYSPTENKTIRGIWSEVQEKVVNKQQTKNVVINLKNWSGDTSALLEQFKQWEIAGLEEVLAVTKNGDVISIFP</sequence>
<proteinExistence type="predicted"/>
<reference evidence="2 3" key="1">
    <citation type="submission" date="2017-03" db="EMBL/GenBank/DDBJ databases">
        <title>Isolation of Levoglucosan Utilizing Bacteria.</title>
        <authorList>
            <person name="Arya A.S."/>
        </authorList>
    </citation>
    <scope>NUCLEOTIDE SEQUENCE [LARGE SCALE GENOMIC DNA]</scope>
    <source>
        <strain evidence="2 3">MEC069</strain>
    </source>
</reference>
<comment type="caution">
    <text evidence="2">The sequence shown here is derived from an EMBL/GenBank/DDBJ whole genome shotgun (WGS) entry which is preliminary data.</text>
</comment>
<dbReference type="CDD" id="cd13442">
    <property type="entry name" value="CDI_toxin_Bp1026b-like"/>
    <property type="match status" value="1"/>
</dbReference>
<dbReference type="Pfam" id="PF18451">
    <property type="entry name" value="CdiA_C"/>
    <property type="match status" value="1"/>
</dbReference>
<gene>
    <name evidence="2" type="ORF">B5M42_19820</name>
</gene>
<dbReference type="Gene3D" id="3.40.1350.120">
    <property type="match status" value="1"/>
</dbReference>
<dbReference type="EMBL" id="MYFO01000033">
    <property type="protein sequence ID" value="TFE84608.1"/>
    <property type="molecule type" value="Genomic_DNA"/>
</dbReference>
<dbReference type="GO" id="GO:0004549">
    <property type="term" value="F:tRNA-specific ribonuclease activity"/>
    <property type="evidence" value="ECO:0007669"/>
    <property type="project" value="InterPro"/>
</dbReference>
<feature type="domain" description="tRNA nuclease CdiA C-terminal" evidence="1">
    <location>
        <begin position="47"/>
        <end position="126"/>
    </location>
</feature>
<dbReference type="AlphaFoldDB" id="A0A4Y8PX10"/>
<organism evidence="2 3">
    <name type="scientific">Paenibacillus athensensis</name>
    <dbReference type="NCBI Taxonomy" id="1967502"/>
    <lineage>
        <taxon>Bacteria</taxon>
        <taxon>Bacillati</taxon>
        <taxon>Bacillota</taxon>
        <taxon>Bacilli</taxon>
        <taxon>Bacillales</taxon>
        <taxon>Paenibacillaceae</taxon>
        <taxon>Paenibacillus</taxon>
    </lineage>
</organism>
<dbReference type="InterPro" id="IPR033806">
    <property type="entry name" value="CDI_toxin_Bp1026b-like"/>
</dbReference>
<accession>A0A4Y8PX10</accession>
<protein>
    <recommendedName>
        <fullName evidence="1">tRNA nuclease CdiA C-terminal domain-containing protein</fullName>
    </recommendedName>
</protein>
<dbReference type="OrthoDB" id="5524878at2"/>
<dbReference type="Proteomes" id="UP000298246">
    <property type="component" value="Unassembled WGS sequence"/>
</dbReference>
<evidence type="ECO:0000313" key="2">
    <source>
        <dbReference type="EMBL" id="TFE84608.1"/>
    </source>
</evidence>
<name>A0A4Y8PX10_9BACL</name>
<dbReference type="InterPro" id="IPR040559">
    <property type="entry name" value="CdiA_C"/>
</dbReference>
<evidence type="ECO:0000259" key="1">
    <source>
        <dbReference type="Pfam" id="PF18451"/>
    </source>
</evidence>